<evidence type="ECO:0000313" key="3">
    <source>
        <dbReference type="Proteomes" id="UP000186400"/>
    </source>
</evidence>
<reference evidence="3" key="1">
    <citation type="submission" date="2017-01" db="EMBL/GenBank/DDBJ databases">
        <authorList>
            <person name="Varghese N."/>
            <person name="Submissions S."/>
        </authorList>
    </citation>
    <scope>NUCLEOTIDE SEQUENCE [LARGE SCALE GENOMIC DNA]</scope>
    <source>
        <strain evidence="3">ASpG1</strain>
    </source>
</reference>
<dbReference type="Pfam" id="PF12697">
    <property type="entry name" value="Abhydrolase_6"/>
    <property type="match status" value="1"/>
</dbReference>
<dbReference type="PRINTS" id="PR00111">
    <property type="entry name" value="ABHYDROLASE"/>
</dbReference>
<accession>A0A1N6QT31</accession>
<evidence type="ECO:0000259" key="1">
    <source>
        <dbReference type="Pfam" id="PF12697"/>
    </source>
</evidence>
<dbReference type="STRING" id="159291.SAMN05920897_10537"/>
<dbReference type="RefSeq" id="WP_083943739.1">
    <property type="nucleotide sequence ID" value="NZ_FTMS01000005.1"/>
</dbReference>
<sequence length="298" mass="34076">MWGDQFRLTLYRRRRRRAARARYRTIHDGTGRAWTLYHVRSKGGNVLGVPVVFFHGFGSDGSSWLSFFPELSENRELVAVDLPGFGGHYPLEDDQYTPSWYAGVCVSLLRELAVRWGQPPIIIGTSLGAMIAGLVACEIPDLCRAVILIGPAGIRPLRQTPFWEEYRAGRNLLLPRNEAEWDVMMHTLYHQPRPLPGFLRRTALREIEIKRDVLERIFDQLFSQGEDPLGERLQELRSPVTVLWGECDQVTDVSALDRFQEAVPSSRRVRIEDCGHCPTSEAPWKTREAFLDVLARYG</sequence>
<dbReference type="Gene3D" id="3.40.50.1820">
    <property type="entry name" value="alpha/beta hydrolase"/>
    <property type="match status" value="1"/>
</dbReference>
<keyword evidence="3" id="KW-1185">Reference proteome</keyword>
<dbReference type="PANTHER" id="PTHR43798:SF33">
    <property type="entry name" value="HYDROLASE, PUTATIVE (AFU_ORTHOLOGUE AFUA_2G14860)-RELATED"/>
    <property type="match status" value="1"/>
</dbReference>
<evidence type="ECO:0000313" key="2">
    <source>
        <dbReference type="EMBL" id="SIQ19753.1"/>
    </source>
</evidence>
<proteinExistence type="predicted"/>
<dbReference type="Proteomes" id="UP000186400">
    <property type="component" value="Unassembled WGS sequence"/>
</dbReference>
<dbReference type="EMBL" id="FTMS01000005">
    <property type="protein sequence ID" value="SIQ19753.1"/>
    <property type="molecule type" value="Genomic_DNA"/>
</dbReference>
<protein>
    <submittedName>
        <fullName evidence="2">Pimeloyl-ACP methyl ester carboxylesterase</fullName>
    </submittedName>
</protein>
<dbReference type="InterPro" id="IPR050266">
    <property type="entry name" value="AB_hydrolase_sf"/>
</dbReference>
<dbReference type="PANTHER" id="PTHR43798">
    <property type="entry name" value="MONOACYLGLYCEROL LIPASE"/>
    <property type="match status" value="1"/>
</dbReference>
<dbReference type="AlphaFoldDB" id="A0A1N6QT31"/>
<feature type="domain" description="AB hydrolase-1" evidence="1">
    <location>
        <begin position="51"/>
        <end position="283"/>
    </location>
</feature>
<dbReference type="SUPFAM" id="SSF53474">
    <property type="entry name" value="alpha/beta-Hydrolases"/>
    <property type="match status" value="1"/>
</dbReference>
<gene>
    <name evidence="2" type="ORF">SAMN05920897_10537</name>
</gene>
<dbReference type="InterPro" id="IPR000073">
    <property type="entry name" value="AB_hydrolase_1"/>
</dbReference>
<dbReference type="InterPro" id="IPR029058">
    <property type="entry name" value="AB_hydrolase_fold"/>
</dbReference>
<dbReference type="OrthoDB" id="1376138at2"/>
<organism evidence="2 3">
    <name type="scientific">Alkalispirochaeta americana</name>
    <dbReference type="NCBI Taxonomy" id="159291"/>
    <lineage>
        <taxon>Bacteria</taxon>
        <taxon>Pseudomonadati</taxon>
        <taxon>Spirochaetota</taxon>
        <taxon>Spirochaetia</taxon>
        <taxon>Spirochaetales</taxon>
        <taxon>Spirochaetaceae</taxon>
        <taxon>Alkalispirochaeta</taxon>
    </lineage>
</organism>
<dbReference type="GO" id="GO:0016020">
    <property type="term" value="C:membrane"/>
    <property type="evidence" value="ECO:0007669"/>
    <property type="project" value="TreeGrafter"/>
</dbReference>
<name>A0A1N6QT31_9SPIO</name>